<evidence type="ECO:0008006" key="3">
    <source>
        <dbReference type="Google" id="ProtNLM"/>
    </source>
</evidence>
<sequence length="368" mass="39650">MTAAHALALVRRADATWNPEAQAELLDSAIRLAREADDPELEYAARMRAVPAAALRFAVGDALTHVAWCVSRHDSENARFPRRLPGTEDLLYLEDWCLRQICLSDAVGPGDLETLIDAHERRLGPGSGDHSVAVLRALHAWACGDLVAATEAVRRALALPGDAMTHCTRCTRDIAAQIFEAAGDHASVVTVCDDYLTDPCTDLDQPASALSRGLFAWHTSGRGDEAESAYRKAAGEAAPRETTPEVLGRLARFALAAGRDDDALAHVEAALPWVFGPSIATHLRLGALRELSAALTGLDLRGLGGRELRAARDPRTSPLLPARTEGWTVSSARPALVREARELAARFDARAGTMFHVEQLERLLAETS</sequence>
<dbReference type="InterPro" id="IPR011990">
    <property type="entry name" value="TPR-like_helical_dom_sf"/>
</dbReference>
<reference evidence="1" key="1">
    <citation type="submission" date="2023-06" db="EMBL/GenBank/DDBJ databases">
        <title>SYSU T00b26.</title>
        <authorList>
            <person name="Gao L."/>
            <person name="Fang B.-Z."/>
            <person name="Li W.-J."/>
        </authorList>
    </citation>
    <scope>NUCLEOTIDE SEQUENCE</scope>
    <source>
        <strain evidence="1">SYSU T00b26</strain>
    </source>
</reference>
<keyword evidence="2" id="KW-1185">Reference proteome</keyword>
<accession>A0ABT8G437</accession>
<proteinExistence type="predicted"/>
<dbReference type="Gene3D" id="1.25.40.10">
    <property type="entry name" value="Tetratricopeptide repeat domain"/>
    <property type="match status" value="1"/>
</dbReference>
<dbReference type="RefSeq" id="WP_301129843.1">
    <property type="nucleotide sequence ID" value="NZ_JAUHPV010000008.1"/>
</dbReference>
<name>A0ABT8G437_9MICO</name>
<dbReference type="Proteomes" id="UP001172738">
    <property type="component" value="Unassembled WGS sequence"/>
</dbReference>
<organism evidence="1 2">
    <name type="scientific">Demequina zhanjiangensis</name>
    <dbReference type="NCBI Taxonomy" id="3051659"/>
    <lineage>
        <taxon>Bacteria</taxon>
        <taxon>Bacillati</taxon>
        <taxon>Actinomycetota</taxon>
        <taxon>Actinomycetes</taxon>
        <taxon>Micrococcales</taxon>
        <taxon>Demequinaceae</taxon>
        <taxon>Demequina</taxon>
    </lineage>
</organism>
<evidence type="ECO:0000313" key="2">
    <source>
        <dbReference type="Proteomes" id="UP001172738"/>
    </source>
</evidence>
<protein>
    <recommendedName>
        <fullName evidence="3">Tetratricopeptide repeat-containing protein</fullName>
    </recommendedName>
</protein>
<dbReference type="EMBL" id="JAUHPV010000008">
    <property type="protein sequence ID" value="MDN4473891.1"/>
    <property type="molecule type" value="Genomic_DNA"/>
</dbReference>
<gene>
    <name evidence="1" type="ORF">QQX04_12870</name>
</gene>
<evidence type="ECO:0000313" key="1">
    <source>
        <dbReference type="EMBL" id="MDN4473891.1"/>
    </source>
</evidence>
<comment type="caution">
    <text evidence="1">The sequence shown here is derived from an EMBL/GenBank/DDBJ whole genome shotgun (WGS) entry which is preliminary data.</text>
</comment>